<comment type="similarity">
    <text evidence="1">Belongs to the NAD(P)-dependent epimerase/dehydratase family.</text>
</comment>
<dbReference type="Pfam" id="PF01370">
    <property type="entry name" value="Epimerase"/>
    <property type="match status" value="1"/>
</dbReference>
<gene>
    <name evidence="5" type="ORF">BKA15_004392</name>
</gene>
<dbReference type="GO" id="GO:0016491">
    <property type="term" value="F:oxidoreductase activity"/>
    <property type="evidence" value="ECO:0007669"/>
    <property type="project" value="UniProtKB-KW"/>
</dbReference>
<sequence>MKVVVTGGAGRLGRSVVAGLAERGHEVVSVDLRAFDGTVPDGVVERQVDLTDPDGCAQLFAEVRPDGLVHLAGIAVPFAAPERHIFTTNATIAFTTLQAAVDHGIRRILVASSPTPLGYGSPHGWLPRYLPIDEDHPLLPWNAYALSKQTIEQTVAMFSAQTGGAVRLGVIRPCFVISPEEWRGAPTQQGHTVRERLDDPALAAVSLFNYVDARDAAGFIDTWLAAAEQLPGGEVFYVGAADAMARKPLAELMPLYHPGTDRLAAGLTGTAPAFSIAKAERLLGWRPERSWRTELVDHDHPHA</sequence>
<organism evidence="5 6">
    <name type="scientific">Microlunatus parietis</name>
    <dbReference type="NCBI Taxonomy" id="682979"/>
    <lineage>
        <taxon>Bacteria</taxon>
        <taxon>Bacillati</taxon>
        <taxon>Actinomycetota</taxon>
        <taxon>Actinomycetes</taxon>
        <taxon>Propionibacteriales</taxon>
        <taxon>Propionibacteriaceae</taxon>
        <taxon>Microlunatus</taxon>
    </lineage>
</organism>
<dbReference type="PANTHER" id="PTHR43103:SF5">
    <property type="entry name" value="4-EPIMERASE, PUTATIVE (AFU_ORTHOLOGUE AFUA_7G00360)-RELATED"/>
    <property type="match status" value="1"/>
</dbReference>
<evidence type="ECO:0000313" key="6">
    <source>
        <dbReference type="Proteomes" id="UP000569914"/>
    </source>
</evidence>
<dbReference type="InterPro" id="IPR036291">
    <property type="entry name" value="NAD(P)-bd_dom_sf"/>
</dbReference>
<keyword evidence="2" id="KW-0560">Oxidoreductase</keyword>
<dbReference type="AlphaFoldDB" id="A0A7Y9LDN6"/>
<keyword evidence="6" id="KW-1185">Reference proteome</keyword>
<reference evidence="5 6" key="1">
    <citation type="submission" date="2020-07" db="EMBL/GenBank/DDBJ databases">
        <title>Sequencing the genomes of 1000 actinobacteria strains.</title>
        <authorList>
            <person name="Klenk H.-P."/>
        </authorList>
    </citation>
    <scope>NUCLEOTIDE SEQUENCE [LARGE SCALE GENOMIC DNA]</scope>
    <source>
        <strain evidence="5 6">DSM 22083</strain>
    </source>
</reference>
<comment type="caution">
    <text evidence="5">The sequence shown here is derived from an EMBL/GenBank/DDBJ whole genome shotgun (WGS) entry which is preliminary data.</text>
</comment>
<protein>
    <submittedName>
        <fullName evidence="5">Nucleoside-diphosphate-sugar epimerase</fullName>
    </submittedName>
</protein>
<feature type="domain" description="NAD-dependent epimerase/dehydratase" evidence="4">
    <location>
        <begin position="3"/>
        <end position="239"/>
    </location>
</feature>
<dbReference type="SUPFAM" id="SSF51735">
    <property type="entry name" value="NAD(P)-binding Rossmann-fold domains"/>
    <property type="match status" value="1"/>
</dbReference>
<dbReference type="RefSeq" id="WP_179754300.1">
    <property type="nucleotide sequence ID" value="NZ_JACCBU010000001.1"/>
</dbReference>
<dbReference type="Proteomes" id="UP000569914">
    <property type="component" value="Unassembled WGS sequence"/>
</dbReference>
<proteinExistence type="inferred from homology"/>
<keyword evidence="3" id="KW-0520">NAD</keyword>
<dbReference type="Gene3D" id="3.40.50.720">
    <property type="entry name" value="NAD(P)-binding Rossmann-like Domain"/>
    <property type="match status" value="1"/>
</dbReference>
<accession>A0A7Y9LDN6</accession>
<dbReference type="EMBL" id="JACCBU010000001">
    <property type="protein sequence ID" value="NYE73063.1"/>
    <property type="molecule type" value="Genomic_DNA"/>
</dbReference>
<evidence type="ECO:0000256" key="1">
    <source>
        <dbReference type="ARBA" id="ARBA00007637"/>
    </source>
</evidence>
<dbReference type="InterPro" id="IPR001509">
    <property type="entry name" value="Epimerase_deHydtase"/>
</dbReference>
<evidence type="ECO:0000313" key="5">
    <source>
        <dbReference type="EMBL" id="NYE73063.1"/>
    </source>
</evidence>
<evidence type="ECO:0000256" key="2">
    <source>
        <dbReference type="ARBA" id="ARBA00023002"/>
    </source>
</evidence>
<dbReference type="PANTHER" id="PTHR43103">
    <property type="entry name" value="NUCLEOSIDE-DIPHOSPHATE-SUGAR EPIMERASE"/>
    <property type="match status" value="1"/>
</dbReference>
<evidence type="ECO:0000259" key="4">
    <source>
        <dbReference type="Pfam" id="PF01370"/>
    </source>
</evidence>
<name>A0A7Y9LDN6_9ACTN</name>
<evidence type="ECO:0000256" key="3">
    <source>
        <dbReference type="ARBA" id="ARBA00023027"/>
    </source>
</evidence>